<sequence length="374" mass="41809">MINKLCNMKHLSLLKKLFFTAITCINIIACSSDNHEIESDIFVEANVARIHVTQAGTLSELMNGYEKNKIEDLTLSGYLNGSDILYLKEELSKTLLKLNLSDAKIVEGGEPYAMVTEKYYTKNDEISDYFFSTHSYPKLQTIHLPKDCTRIGKYSLASLTNLSFVELPNALEEIDNVALYNCLSLKSVIFPSSLLSIGDFCFQNCQELASIQFNNSLQKIGIHAFINCKSLTNVNFPKSLSSIGQSAFDGCSNLSTITISEGITEIQYGTFRNCVNLSSVNLPTSLNAISISAFEGCLSLKTITIPQNVNKIEYNTFQGCNNLQEIHLKGTTPPDISYWSNDYMSHCTLFIPKGSLAAYKKTNYWSLFYDIIEE</sequence>
<dbReference type="Gene3D" id="3.80.10.10">
    <property type="entry name" value="Ribonuclease Inhibitor"/>
    <property type="match status" value="2"/>
</dbReference>
<proteinExistence type="predicted"/>
<dbReference type="EMBL" id="CP050831">
    <property type="protein sequence ID" value="QIU95412.1"/>
    <property type="molecule type" value="Genomic_DNA"/>
</dbReference>
<dbReference type="PANTHER" id="PTHR45661:SF3">
    <property type="entry name" value="IG-LIKE DOMAIN-CONTAINING PROTEIN"/>
    <property type="match status" value="1"/>
</dbReference>
<dbReference type="InterPro" id="IPR026906">
    <property type="entry name" value="LRR_5"/>
</dbReference>
<evidence type="ECO:0000313" key="2">
    <source>
        <dbReference type="Proteomes" id="UP000501780"/>
    </source>
</evidence>
<organism evidence="1 2">
    <name type="scientific">Bacteroides faecium</name>
    <dbReference type="NCBI Taxonomy" id="2715212"/>
    <lineage>
        <taxon>Bacteria</taxon>
        <taxon>Pseudomonadati</taxon>
        <taxon>Bacteroidota</taxon>
        <taxon>Bacteroidia</taxon>
        <taxon>Bacteroidales</taxon>
        <taxon>Bacteroidaceae</taxon>
        <taxon>Bacteroides</taxon>
    </lineage>
</organism>
<dbReference type="Gene3D" id="3.40.50.12480">
    <property type="match status" value="2"/>
</dbReference>
<dbReference type="RefSeq" id="WP_167964065.1">
    <property type="nucleotide sequence ID" value="NZ_CP050831.1"/>
</dbReference>
<accession>A0A6H0KPX3</accession>
<dbReference type="KEGG" id="bfc:BacF7301_15200"/>
<evidence type="ECO:0000313" key="1">
    <source>
        <dbReference type="EMBL" id="QIU95412.1"/>
    </source>
</evidence>
<reference evidence="1 2" key="1">
    <citation type="submission" date="2020-03" db="EMBL/GenBank/DDBJ databases">
        <title>Genomic analysis of Bacteroides faecium CBA7301.</title>
        <authorList>
            <person name="Kim J."/>
            <person name="Roh S.W."/>
        </authorList>
    </citation>
    <scope>NUCLEOTIDE SEQUENCE [LARGE SCALE GENOMIC DNA]</scope>
    <source>
        <strain evidence="1 2">CBA7301</strain>
    </source>
</reference>
<dbReference type="Pfam" id="PF13306">
    <property type="entry name" value="LRR_5"/>
    <property type="match status" value="1"/>
</dbReference>
<keyword evidence="2" id="KW-1185">Reference proteome</keyword>
<dbReference type="Proteomes" id="UP000501780">
    <property type="component" value="Chromosome"/>
</dbReference>
<dbReference type="SUPFAM" id="SSF52058">
    <property type="entry name" value="L domain-like"/>
    <property type="match status" value="1"/>
</dbReference>
<dbReference type="AlphaFoldDB" id="A0A6H0KPX3"/>
<dbReference type="InterPro" id="IPR053139">
    <property type="entry name" value="Surface_bspA-like"/>
</dbReference>
<dbReference type="PANTHER" id="PTHR45661">
    <property type="entry name" value="SURFACE ANTIGEN"/>
    <property type="match status" value="1"/>
</dbReference>
<dbReference type="InterPro" id="IPR032675">
    <property type="entry name" value="LRR_dom_sf"/>
</dbReference>
<gene>
    <name evidence="1" type="ORF">BacF7301_15200</name>
</gene>
<name>A0A6H0KPX3_9BACE</name>
<protein>
    <submittedName>
        <fullName evidence="1">Leucine-rich repeat domain-containing protein</fullName>
    </submittedName>
</protein>